<evidence type="ECO:0000256" key="4">
    <source>
        <dbReference type="ARBA" id="ARBA00023125"/>
    </source>
</evidence>
<dbReference type="InterPro" id="IPR013765">
    <property type="entry name" value="DNA_recomb/repair_RecA"/>
</dbReference>
<dbReference type="PRINTS" id="PR00142">
    <property type="entry name" value="RECA"/>
</dbReference>
<keyword evidence="4 7" id="KW-0238">DNA-binding</keyword>
<evidence type="ECO:0000313" key="11">
    <source>
        <dbReference type="Proteomes" id="UP000002630"/>
    </source>
</evidence>
<keyword evidence="11" id="KW-1185">Reference proteome</keyword>
<dbReference type="SMART" id="SM00382">
    <property type="entry name" value="AAA"/>
    <property type="match status" value="1"/>
</dbReference>
<dbReference type="InterPro" id="IPR020588">
    <property type="entry name" value="RecA_ATP-bd"/>
</dbReference>
<dbReference type="GO" id="GO:0006310">
    <property type="term" value="P:DNA recombination"/>
    <property type="evidence" value="ECO:0007669"/>
    <property type="project" value="UniProtKB-KW"/>
</dbReference>
<dbReference type="EMBL" id="FN649751">
    <property type="protein sequence ID" value="CBJ27342.1"/>
    <property type="molecule type" value="Genomic_DNA"/>
</dbReference>
<dbReference type="CDD" id="cd00983">
    <property type="entry name" value="RecA"/>
    <property type="match status" value="1"/>
</dbReference>
<name>D7G5P5_ECTSI</name>
<evidence type="ECO:0000256" key="6">
    <source>
        <dbReference type="RuleBase" id="RU003422"/>
    </source>
</evidence>
<sequence length="329" mass="34713">MNASIRAISVAGNERTGLSSSATTAAARRCFAARAKKGAGSNKGRGVGEDSDVVPKKQLALSMALKQVEMAYGKGAVMQLGSAEVAKVEVIPTGSLSLDHALGVGGLPRGRVVEVYGPESSGKTTVALHAVAKCQKAGGTAVFIDAEHALDSAYAKAIGVDMTKLYLAQPDNGEQALDIVDTLVKSAAVDMVVVDSVAALVPKAELEGEMGDHHIALQARLMSQALRKLTAILNTTRCTLIFINQIRQKVGVVFGSPDVTSGGMALRFYSSVRLEVRKGQAIKQNGEMVGTKRGVRVLVGVRFFIQGLPRYKVRWPMEKTPVLQGKTNA</sequence>
<dbReference type="GO" id="GO:0140664">
    <property type="term" value="F:ATP-dependent DNA damage sensor activity"/>
    <property type="evidence" value="ECO:0007669"/>
    <property type="project" value="InterPro"/>
</dbReference>
<evidence type="ECO:0000256" key="1">
    <source>
        <dbReference type="ARBA" id="ARBA00009391"/>
    </source>
</evidence>
<keyword evidence="3 6" id="KW-0067">ATP-binding</keyword>
<evidence type="ECO:0000256" key="3">
    <source>
        <dbReference type="ARBA" id="ARBA00022840"/>
    </source>
</evidence>
<evidence type="ECO:0000259" key="9">
    <source>
        <dbReference type="PROSITE" id="PS50163"/>
    </source>
</evidence>
<feature type="domain" description="RecA family profile 1" evidence="8">
    <location>
        <begin position="87"/>
        <end position="246"/>
    </location>
</feature>
<organism evidence="10 11">
    <name type="scientific">Ectocarpus siliculosus</name>
    <name type="common">Brown alga</name>
    <name type="synonym">Conferva siliculosa</name>
    <dbReference type="NCBI Taxonomy" id="2880"/>
    <lineage>
        <taxon>Eukaryota</taxon>
        <taxon>Sar</taxon>
        <taxon>Stramenopiles</taxon>
        <taxon>Ochrophyta</taxon>
        <taxon>PX clade</taxon>
        <taxon>Phaeophyceae</taxon>
        <taxon>Ectocarpales</taxon>
        <taxon>Ectocarpaceae</taxon>
        <taxon>Ectocarpus</taxon>
    </lineage>
</organism>
<dbReference type="InterPro" id="IPR027417">
    <property type="entry name" value="P-loop_NTPase"/>
</dbReference>
<evidence type="ECO:0000256" key="5">
    <source>
        <dbReference type="ARBA" id="ARBA00023172"/>
    </source>
</evidence>
<dbReference type="AlphaFoldDB" id="D7G5P5"/>
<protein>
    <submittedName>
        <fullName evidence="10">Uncharacterized protein</fullName>
    </submittedName>
</protein>
<keyword evidence="2 6" id="KW-0547">Nucleotide-binding</keyword>
<comment type="similarity">
    <text evidence="1 6">Belongs to the RecA family.</text>
</comment>
<dbReference type="eggNOG" id="KOG1433">
    <property type="taxonomic scope" value="Eukaryota"/>
</dbReference>
<keyword evidence="5 7" id="KW-0233">DNA recombination</keyword>
<dbReference type="InterPro" id="IPR003593">
    <property type="entry name" value="AAA+_ATPase"/>
</dbReference>
<dbReference type="STRING" id="2880.D7G5P5"/>
<keyword evidence="7" id="KW-0227">DNA damage</keyword>
<dbReference type="NCBIfam" id="TIGR02012">
    <property type="entry name" value="tigrfam_recA"/>
    <property type="match status" value="1"/>
</dbReference>
<evidence type="ECO:0000313" key="10">
    <source>
        <dbReference type="EMBL" id="CBJ27342.1"/>
    </source>
</evidence>
<dbReference type="GO" id="GO:0005524">
    <property type="term" value="F:ATP binding"/>
    <property type="evidence" value="ECO:0007669"/>
    <property type="project" value="UniProtKB-KW"/>
</dbReference>
<dbReference type="PANTHER" id="PTHR45900:SF1">
    <property type="entry name" value="MITOCHONDRIAL DNA REPAIR PROTEIN RECA HOMOLOG-RELATED"/>
    <property type="match status" value="1"/>
</dbReference>
<dbReference type="InParanoid" id="D7G5P5"/>
<dbReference type="OrthoDB" id="5957327at2759"/>
<dbReference type="EMBL" id="FN648894">
    <property type="protein sequence ID" value="CBJ27342.1"/>
    <property type="molecule type" value="Genomic_DNA"/>
</dbReference>
<dbReference type="Proteomes" id="UP000002630">
    <property type="component" value="Linkage Group LG26"/>
</dbReference>
<feature type="domain" description="RecA family profile 2" evidence="9">
    <location>
        <begin position="251"/>
        <end position="298"/>
    </location>
</feature>
<dbReference type="PROSITE" id="PS50163">
    <property type="entry name" value="RECA_3"/>
    <property type="match status" value="1"/>
</dbReference>
<evidence type="ECO:0000259" key="8">
    <source>
        <dbReference type="PROSITE" id="PS50162"/>
    </source>
</evidence>
<reference evidence="10 11" key="1">
    <citation type="journal article" date="2010" name="Nature">
        <title>The Ectocarpus genome and the independent evolution of multicellularity in brown algae.</title>
        <authorList>
            <person name="Cock J.M."/>
            <person name="Sterck L."/>
            <person name="Rouze P."/>
            <person name="Scornet D."/>
            <person name="Allen A.E."/>
            <person name="Amoutzias G."/>
            <person name="Anthouard V."/>
            <person name="Artiguenave F."/>
            <person name="Aury J.M."/>
            <person name="Badger J.H."/>
            <person name="Beszteri B."/>
            <person name="Billiau K."/>
            <person name="Bonnet E."/>
            <person name="Bothwell J.H."/>
            <person name="Bowler C."/>
            <person name="Boyen C."/>
            <person name="Brownlee C."/>
            <person name="Carrano C.J."/>
            <person name="Charrier B."/>
            <person name="Cho G.Y."/>
            <person name="Coelho S.M."/>
            <person name="Collen J."/>
            <person name="Corre E."/>
            <person name="Da Silva C."/>
            <person name="Delage L."/>
            <person name="Delaroque N."/>
            <person name="Dittami S.M."/>
            <person name="Doulbeau S."/>
            <person name="Elias M."/>
            <person name="Farnham G."/>
            <person name="Gachon C.M."/>
            <person name="Gschloessl B."/>
            <person name="Heesch S."/>
            <person name="Jabbari K."/>
            <person name="Jubin C."/>
            <person name="Kawai H."/>
            <person name="Kimura K."/>
            <person name="Kloareg B."/>
            <person name="Kupper F.C."/>
            <person name="Lang D."/>
            <person name="Le Bail A."/>
            <person name="Leblanc C."/>
            <person name="Lerouge P."/>
            <person name="Lohr M."/>
            <person name="Lopez P.J."/>
            <person name="Martens C."/>
            <person name="Maumus F."/>
            <person name="Michel G."/>
            <person name="Miranda-Saavedra D."/>
            <person name="Morales J."/>
            <person name="Moreau H."/>
            <person name="Motomura T."/>
            <person name="Nagasato C."/>
            <person name="Napoli C.A."/>
            <person name="Nelson D.R."/>
            <person name="Nyvall-Collen P."/>
            <person name="Peters A.F."/>
            <person name="Pommier C."/>
            <person name="Potin P."/>
            <person name="Poulain J."/>
            <person name="Quesneville H."/>
            <person name="Read B."/>
            <person name="Rensing S.A."/>
            <person name="Ritter A."/>
            <person name="Rousvoal S."/>
            <person name="Samanta M."/>
            <person name="Samson G."/>
            <person name="Schroeder D.C."/>
            <person name="Segurens B."/>
            <person name="Strittmatter M."/>
            <person name="Tonon T."/>
            <person name="Tregear J.W."/>
            <person name="Valentin K."/>
            <person name="von Dassow P."/>
            <person name="Yamagishi T."/>
            <person name="Van de Peer Y."/>
            <person name="Wincker P."/>
        </authorList>
    </citation>
    <scope>NUCLEOTIDE SEQUENCE [LARGE SCALE GENOMIC DNA]</scope>
    <source>
        <strain evidence="11">Ec32 / CCAP1310/4</strain>
    </source>
</reference>
<dbReference type="PROSITE" id="PS00321">
    <property type="entry name" value="RECA_1"/>
    <property type="match status" value="1"/>
</dbReference>
<dbReference type="PROSITE" id="PS50162">
    <property type="entry name" value="RECA_2"/>
    <property type="match status" value="1"/>
</dbReference>
<dbReference type="GO" id="GO:0003697">
    <property type="term" value="F:single-stranded DNA binding"/>
    <property type="evidence" value="ECO:0007669"/>
    <property type="project" value="InterPro"/>
</dbReference>
<dbReference type="PANTHER" id="PTHR45900">
    <property type="entry name" value="RECA"/>
    <property type="match status" value="1"/>
</dbReference>
<dbReference type="SUPFAM" id="SSF52540">
    <property type="entry name" value="P-loop containing nucleoside triphosphate hydrolases"/>
    <property type="match status" value="1"/>
</dbReference>
<dbReference type="InterPro" id="IPR049428">
    <property type="entry name" value="RecA-like_N"/>
</dbReference>
<accession>D7G5P5</accession>
<dbReference type="Pfam" id="PF00154">
    <property type="entry name" value="RecA_N"/>
    <property type="match status" value="1"/>
</dbReference>
<dbReference type="Gene3D" id="3.40.50.300">
    <property type="entry name" value="P-loop containing nucleotide triphosphate hydrolases"/>
    <property type="match status" value="1"/>
</dbReference>
<evidence type="ECO:0000256" key="7">
    <source>
        <dbReference type="RuleBase" id="RU004527"/>
    </source>
</evidence>
<dbReference type="InterPro" id="IPR020584">
    <property type="entry name" value="DNA_recomb/repair_RecA_CS"/>
</dbReference>
<dbReference type="InterPro" id="IPR020587">
    <property type="entry name" value="RecA_monomer-monomer_interface"/>
</dbReference>
<dbReference type="GO" id="GO:0006281">
    <property type="term" value="P:DNA repair"/>
    <property type="evidence" value="ECO:0007669"/>
    <property type="project" value="InterPro"/>
</dbReference>
<proteinExistence type="inferred from homology"/>
<gene>
    <name evidence="10" type="ORF">Esi_0067_0019</name>
</gene>
<evidence type="ECO:0000256" key="2">
    <source>
        <dbReference type="ARBA" id="ARBA00022741"/>
    </source>
</evidence>